<name>A0ABU8P938_9HYPH</name>
<organism evidence="3 4">
    <name type="scientific">Ochrobactrum vermis</name>
    <dbReference type="NCBI Taxonomy" id="1827297"/>
    <lineage>
        <taxon>Bacteria</taxon>
        <taxon>Pseudomonadati</taxon>
        <taxon>Pseudomonadota</taxon>
        <taxon>Alphaproteobacteria</taxon>
        <taxon>Hyphomicrobiales</taxon>
        <taxon>Brucellaceae</taxon>
        <taxon>Brucella/Ochrobactrum group</taxon>
        <taxon>Ochrobactrum</taxon>
    </lineage>
</organism>
<feature type="transmembrane region" description="Helical" evidence="1">
    <location>
        <begin position="294"/>
        <end position="318"/>
    </location>
</feature>
<dbReference type="RefSeq" id="WP_105541335.1">
    <property type="nucleotide sequence ID" value="NZ_JBBGZH010000001.1"/>
</dbReference>
<sequence>MIKSAIAIFFMLLTATTAFGAEPFAHANVHPAKRIVPGQQVLVDIEIFVPEFFTSPPQFPALELANAVVSLSTERSENIMETVDNVRFTGIRKSLAVVPETPGTFTLPAFTVTFGQSVNGTATKSSVEVPSVSFNVENVAGNEKREVLFAARNVTLQQSFDRDSKSLRVGDALVRTITITAESTQAMMIPPLDVGTVPDLKHYVKTPRIDDNVSQGRQNASRRTEVHVYTASREGSYVLPAIKYAWFDVSSATNRSSDLAAVPISVSTASPPVDGIVPELSKPTTEPFIQRQKAALIVIFCLVLAGIVWLISMIAPKLQRAVKLLRRKRQATYRYRLKLLRHRIRSGTYEEIYSGLHEWSRFLGYRDLNEWTLEGSAPLRIEVENLSQTLFGTPSRQFDRNALLTNIEIHHRSKGKPAALPPLNPFAQS</sequence>
<keyword evidence="2" id="KW-0732">Signal</keyword>
<reference evidence="3 4" key="1">
    <citation type="submission" date="2023-12" db="EMBL/GenBank/DDBJ databases">
        <title>Gut-associated functions are favored during microbiome assembly across C. elegans life.</title>
        <authorList>
            <person name="Zimmermann J."/>
        </authorList>
    </citation>
    <scope>NUCLEOTIDE SEQUENCE [LARGE SCALE GENOMIC DNA]</scope>
    <source>
        <strain evidence="3 4">MYb71</strain>
    </source>
</reference>
<evidence type="ECO:0000313" key="4">
    <source>
        <dbReference type="Proteomes" id="UP001375812"/>
    </source>
</evidence>
<dbReference type="PANTHER" id="PTHR40940">
    <property type="entry name" value="PROTEIN BATD-RELATED"/>
    <property type="match status" value="1"/>
</dbReference>
<keyword evidence="4" id="KW-1185">Reference proteome</keyword>
<evidence type="ECO:0000313" key="3">
    <source>
        <dbReference type="EMBL" id="MEJ5018771.1"/>
    </source>
</evidence>
<dbReference type="PANTHER" id="PTHR40940:SF1">
    <property type="entry name" value="PROTEIN BATD"/>
    <property type="match status" value="1"/>
</dbReference>
<keyword evidence="1" id="KW-1133">Transmembrane helix</keyword>
<dbReference type="EMBL" id="JBBGZH010000001">
    <property type="protein sequence ID" value="MEJ5018771.1"/>
    <property type="molecule type" value="Genomic_DNA"/>
</dbReference>
<comment type="caution">
    <text evidence="3">The sequence shown here is derived from an EMBL/GenBank/DDBJ whole genome shotgun (WGS) entry which is preliminary data.</text>
</comment>
<dbReference type="Proteomes" id="UP001375812">
    <property type="component" value="Unassembled WGS sequence"/>
</dbReference>
<evidence type="ECO:0000256" key="1">
    <source>
        <dbReference type="SAM" id="Phobius"/>
    </source>
</evidence>
<keyword evidence="1" id="KW-0812">Transmembrane</keyword>
<dbReference type="InterPro" id="IPR025738">
    <property type="entry name" value="BatD"/>
</dbReference>
<accession>A0ABU8P938</accession>
<protein>
    <submittedName>
        <fullName evidence="3">BatD family protein</fullName>
    </submittedName>
</protein>
<keyword evidence="1" id="KW-0472">Membrane</keyword>
<gene>
    <name evidence="3" type="ORF">WH297_03310</name>
</gene>
<feature type="chain" id="PRO_5045373515" evidence="2">
    <location>
        <begin position="21"/>
        <end position="429"/>
    </location>
</feature>
<feature type="signal peptide" evidence="2">
    <location>
        <begin position="1"/>
        <end position="20"/>
    </location>
</feature>
<proteinExistence type="predicted"/>
<evidence type="ECO:0000256" key="2">
    <source>
        <dbReference type="SAM" id="SignalP"/>
    </source>
</evidence>